<evidence type="ECO:0000313" key="1">
    <source>
        <dbReference type="EMBL" id="PSL13173.1"/>
    </source>
</evidence>
<evidence type="ECO:0000313" key="2">
    <source>
        <dbReference type="Proteomes" id="UP000242133"/>
    </source>
</evidence>
<comment type="caution">
    <text evidence="1">The sequence shown here is derived from an EMBL/GenBank/DDBJ whole genome shotgun (WGS) entry which is preliminary data.</text>
</comment>
<organism evidence="1 2">
    <name type="scientific">Marinobacterium halophilum</name>
    <dbReference type="NCBI Taxonomy" id="267374"/>
    <lineage>
        <taxon>Bacteria</taxon>
        <taxon>Pseudomonadati</taxon>
        <taxon>Pseudomonadota</taxon>
        <taxon>Gammaproteobacteria</taxon>
        <taxon>Oceanospirillales</taxon>
        <taxon>Oceanospirillaceae</taxon>
        <taxon>Marinobacterium</taxon>
    </lineage>
</organism>
<dbReference type="RefSeq" id="WP_106591965.1">
    <property type="nucleotide sequence ID" value="NZ_PYGI01000013.1"/>
</dbReference>
<dbReference type="Proteomes" id="UP000242133">
    <property type="component" value="Unassembled WGS sequence"/>
</dbReference>
<name>A0A2P8EUM7_9GAMM</name>
<protein>
    <submittedName>
        <fullName evidence="1">Uncharacterized protein</fullName>
    </submittedName>
</protein>
<proteinExistence type="predicted"/>
<dbReference type="OrthoDB" id="6607324at2"/>
<dbReference type="EMBL" id="PYGI01000013">
    <property type="protein sequence ID" value="PSL13173.1"/>
    <property type="molecule type" value="Genomic_DNA"/>
</dbReference>
<keyword evidence="2" id="KW-1185">Reference proteome</keyword>
<sequence>MEVQMCTPSDDNLIIIESLHVSGIHKLSVSTQVYRRVYGICHSQDVYFDDEKLNKPLSGLQILQNFLSGGDRVTTQPTGEERVITRYIGSRNYLKPVGDLNVNNELGKALSKDYYLGRLGQLFAYGADPIPDVKLFGNASITFSMPGNGAYPVAVAVYDSATGNLSQVLDPVEKKRMILELVK</sequence>
<reference evidence="1 2" key="1">
    <citation type="submission" date="2018-03" db="EMBL/GenBank/DDBJ databases">
        <title>Genomic Encyclopedia of Archaeal and Bacterial Type Strains, Phase II (KMG-II): from individual species to whole genera.</title>
        <authorList>
            <person name="Goeker M."/>
        </authorList>
    </citation>
    <scope>NUCLEOTIDE SEQUENCE [LARGE SCALE GENOMIC DNA]</scope>
    <source>
        <strain evidence="1 2">DSM 17586</strain>
    </source>
</reference>
<accession>A0A2P8EUM7</accession>
<gene>
    <name evidence="1" type="ORF">CLV44_1132</name>
</gene>
<dbReference type="AlphaFoldDB" id="A0A2P8EUM7"/>